<comment type="caution">
    <text evidence="1">The sequence shown here is derived from an EMBL/GenBank/DDBJ whole genome shotgun (WGS) entry which is preliminary data.</text>
</comment>
<protein>
    <submittedName>
        <fullName evidence="1">DUF4845 domain-containing protein</fullName>
    </submittedName>
</protein>
<reference evidence="1 2" key="1">
    <citation type="submission" date="2019-04" db="EMBL/GenBank/DDBJ databases">
        <title>Natronospirillum operosus gen. nov., sp. nov., a haloalkaliphilic satellite isolated from decaying biomass of laboratory culture of cyanobacterium Geitlerinema sp. and proposal of Natronospirillaceae fam. nov. and Saccharospirillaceae fam. nov.</title>
        <authorList>
            <person name="Kevbrin V."/>
            <person name="Boltyanskaya Y."/>
            <person name="Koziaeva V."/>
            <person name="Grouzdev D.S."/>
            <person name="Park M."/>
            <person name="Cho J."/>
        </authorList>
    </citation>
    <scope>NUCLEOTIDE SEQUENCE [LARGE SCALE GENOMIC DNA]</scope>
    <source>
        <strain evidence="1 2">G-116</strain>
    </source>
</reference>
<proteinExistence type="predicted"/>
<keyword evidence="2" id="KW-1185">Reference proteome</keyword>
<gene>
    <name evidence="1" type="ORF">E4656_17065</name>
</gene>
<dbReference type="Pfam" id="PF16137">
    <property type="entry name" value="DUF4845"/>
    <property type="match status" value="1"/>
</dbReference>
<dbReference type="RefSeq" id="WP_135484526.1">
    <property type="nucleotide sequence ID" value="NZ_SRMF01000010.1"/>
</dbReference>
<dbReference type="EMBL" id="SRMF01000010">
    <property type="protein sequence ID" value="TGG91104.1"/>
    <property type="molecule type" value="Genomic_DNA"/>
</dbReference>
<dbReference type="Proteomes" id="UP000297475">
    <property type="component" value="Unassembled WGS sequence"/>
</dbReference>
<dbReference type="AlphaFoldDB" id="A0A4Z0W2D5"/>
<accession>A0A4Z0W2D5</accession>
<name>A0A4Z0W2D5_9GAMM</name>
<evidence type="ECO:0000313" key="2">
    <source>
        <dbReference type="Proteomes" id="UP000297475"/>
    </source>
</evidence>
<evidence type="ECO:0000313" key="1">
    <source>
        <dbReference type="EMBL" id="TGG91104.1"/>
    </source>
</evidence>
<sequence>MMTDPRTRSAFTPASPARQRGAGKLVLLLLLVVLIFFINLAVRVVPVYVEFMYARSIINSTLEDTRGEFDRFEFQEAFQRRARVNQVSLDNDVFSFQGTGPVNITLDYERRVPVLFNVDAIIYFNEQFTY</sequence>
<dbReference type="OrthoDB" id="6367393at2"/>
<dbReference type="InterPro" id="IPR032314">
    <property type="entry name" value="DUF4845"/>
</dbReference>
<organism evidence="1 2">
    <name type="scientific">Natronospirillum operosum</name>
    <dbReference type="NCBI Taxonomy" id="2759953"/>
    <lineage>
        <taxon>Bacteria</taxon>
        <taxon>Pseudomonadati</taxon>
        <taxon>Pseudomonadota</taxon>
        <taxon>Gammaproteobacteria</taxon>
        <taxon>Oceanospirillales</taxon>
        <taxon>Natronospirillaceae</taxon>
        <taxon>Natronospirillum</taxon>
    </lineage>
</organism>